<name>B0NLC4_BACSE</name>
<gene>
    <name evidence="1" type="ORF">BACSTE_00255</name>
</gene>
<dbReference type="HOGENOM" id="CLU_2854700_0_0_10"/>
<accession>B0NLC4</accession>
<protein>
    <submittedName>
        <fullName evidence="1">Uncharacterized protein</fullName>
    </submittedName>
</protein>
<dbReference type="Proteomes" id="UP000004713">
    <property type="component" value="Unassembled WGS sequence"/>
</dbReference>
<reference evidence="1 2" key="1">
    <citation type="submission" date="2007-11" db="EMBL/GenBank/DDBJ databases">
        <title>Draft genome sequence of Bacteroides stercoris(ATCC 43183).</title>
        <authorList>
            <person name="Sudarsanam P."/>
            <person name="Ley R."/>
            <person name="Guruge J."/>
            <person name="Turnbaugh P.J."/>
            <person name="Mahowald M."/>
            <person name="Liep D."/>
            <person name="Gordon J."/>
        </authorList>
    </citation>
    <scope>NUCLEOTIDE SEQUENCE [LARGE SCALE GENOMIC DNA]</scope>
    <source>
        <strain evidence="1 2">ATCC 43183</strain>
    </source>
</reference>
<dbReference type="EMBL" id="ABFZ02000012">
    <property type="protein sequence ID" value="EDS16861.1"/>
    <property type="molecule type" value="Genomic_DNA"/>
</dbReference>
<feature type="non-terminal residue" evidence="1">
    <location>
        <position position="1"/>
    </location>
</feature>
<evidence type="ECO:0000313" key="1">
    <source>
        <dbReference type="EMBL" id="EDS16861.1"/>
    </source>
</evidence>
<sequence>LIEVEVIHGQIIAKANGYKSVNDMAARAIGQAKFNEMFGGIPEWIRASPDSEFTFVGINPILFN</sequence>
<evidence type="ECO:0000313" key="2">
    <source>
        <dbReference type="Proteomes" id="UP000004713"/>
    </source>
</evidence>
<dbReference type="AlphaFoldDB" id="B0NLC4"/>
<reference evidence="1 2" key="2">
    <citation type="submission" date="2007-11" db="EMBL/GenBank/DDBJ databases">
        <authorList>
            <person name="Fulton L."/>
            <person name="Clifton S."/>
            <person name="Fulton B."/>
            <person name="Xu J."/>
            <person name="Minx P."/>
            <person name="Pepin K.H."/>
            <person name="Johnson M."/>
            <person name="Thiruvilangam P."/>
            <person name="Bhonagiri V."/>
            <person name="Nash W.E."/>
            <person name="Mardis E.R."/>
            <person name="Wilson R.K."/>
        </authorList>
    </citation>
    <scope>NUCLEOTIDE SEQUENCE [LARGE SCALE GENOMIC DNA]</scope>
    <source>
        <strain evidence="1 2">ATCC 43183</strain>
    </source>
</reference>
<dbReference type="eggNOG" id="ENOG5030X3K">
    <property type="taxonomic scope" value="Bacteria"/>
</dbReference>
<comment type="caution">
    <text evidence="1">The sequence shown here is derived from an EMBL/GenBank/DDBJ whole genome shotgun (WGS) entry which is preliminary data.</text>
</comment>
<proteinExistence type="predicted"/>
<organism evidence="1 2">
    <name type="scientific">Bacteroides stercoris ATCC 43183</name>
    <dbReference type="NCBI Taxonomy" id="449673"/>
    <lineage>
        <taxon>Bacteria</taxon>
        <taxon>Pseudomonadati</taxon>
        <taxon>Bacteroidota</taxon>
        <taxon>Bacteroidia</taxon>
        <taxon>Bacteroidales</taxon>
        <taxon>Bacteroidaceae</taxon>
        <taxon>Bacteroides</taxon>
    </lineage>
</organism>